<evidence type="ECO:0000256" key="1">
    <source>
        <dbReference type="SAM" id="Phobius"/>
    </source>
</evidence>
<name>A0A914IDL8_GLORO</name>
<dbReference type="AlphaFoldDB" id="A0A914IDL8"/>
<organism evidence="2 3">
    <name type="scientific">Globodera rostochiensis</name>
    <name type="common">Golden nematode worm</name>
    <name type="synonym">Heterodera rostochiensis</name>
    <dbReference type="NCBI Taxonomy" id="31243"/>
    <lineage>
        <taxon>Eukaryota</taxon>
        <taxon>Metazoa</taxon>
        <taxon>Ecdysozoa</taxon>
        <taxon>Nematoda</taxon>
        <taxon>Chromadorea</taxon>
        <taxon>Rhabditida</taxon>
        <taxon>Tylenchina</taxon>
        <taxon>Tylenchomorpha</taxon>
        <taxon>Tylenchoidea</taxon>
        <taxon>Heteroderidae</taxon>
        <taxon>Heteroderinae</taxon>
        <taxon>Globodera</taxon>
    </lineage>
</organism>
<evidence type="ECO:0000313" key="3">
    <source>
        <dbReference type="WBParaSite" id="Gr19_v10_g8911.t1"/>
    </source>
</evidence>
<keyword evidence="1" id="KW-1133">Transmembrane helix</keyword>
<keyword evidence="1" id="KW-0812">Transmembrane</keyword>
<reference evidence="3" key="1">
    <citation type="submission" date="2022-11" db="UniProtKB">
        <authorList>
            <consortium name="WormBaseParasite"/>
        </authorList>
    </citation>
    <scope>IDENTIFICATION</scope>
</reference>
<keyword evidence="1" id="KW-0472">Membrane</keyword>
<protein>
    <submittedName>
        <fullName evidence="3">Uncharacterized protein</fullName>
    </submittedName>
</protein>
<keyword evidence="2" id="KW-1185">Reference proteome</keyword>
<evidence type="ECO:0000313" key="2">
    <source>
        <dbReference type="Proteomes" id="UP000887572"/>
    </source>
</evidence>
<sequence>MTNSCKKIVGKRICRPPKEKEQLTYSPITLRDVEIAFFVYCANSFSLKNLVGIQRVQKRFCCSNFCWKMLRNVSSKLPNGWLKRCRDKSKHSSVLNMHSLIFCLMTVASYPPMLIAIGLAERNMKRNQRMLIAIYSRSDQLRKFRLAYPSIYANRFPSFQGQLIKLQIIITHRWGCFGAETVHRRYVYPFYQPNFKIWH</sequence>
<proteinExistence type="predicted"/>
<dbReference type="Proteomes" id="UP000887572">
    <property type="component" value="Unplaced"/>
</dbReference>
<feature type="transmembrane region" description="Helical" evidence="1">
    <location>
        <begin position="99"/>
        <end position="120"/>
    </location>
</feature>
<accession>A0A914IDL8</accession>
<dbReference type="WBParaSite" id="Gr19_v10_g8911.t1">
    <property type="protein sequence ID" value="Gr19_v10_g8911.t1"/>
    <property type="gene ID" value="Gr19_v10_g8911"/>
</dbReference>